<protein>
    <recommendedName>
        <fullName evidence="2">Core-binding (CB) domain-containing protein</fullName>
    </recommendedName>
</protein>
<organism evidence="1">
    <name type="scientific">Blautia hansenii</name>
    <name type="common">Ruminococcus hansenii</name>
    <dbReference type="NCBI Taxonomy" id="1322"/>
    <lineage>
        <taxon>Bacteria</taxon>
        <taxon>Bacillati</taxon>
        <taxon>Bacillota</taxon>
        <taxon>Clostridia</taxon>
        <taxon>Lachnospirales</taxon>
        <taxon>Lachnospiraceae</taxon>
        <taxon>Blautia</taxon>
    </lineage>
</organism>
<gene>
    <name evidence="1" type="ORF">BHLFYP23_00329</name>
</gene>
<dbReference type="AlphaFoldDB" id="A0A6N2U8F6"/>
<reference evidence="1" key="1">
    <citation type="submission" date="2019-11" db="EMBL/GenBank/DDBJ databases">
        <authorList>
            <person name="Feng L."/>
        </authorList>
    </citation>
    <scope>NUCLEOTIDE SEQUENCE</scope>
    <source>
        <strain evidence="1">BhanseniiLFYP23</strain>
    </source>
</reference>
<accession>A0A6N2U8F6</accession>
<dbReference type="RefSeq" id="WP_156342449.1">
    <property type="nucleotide sequence ID" value="NZ_CACRSY010000012.1"/>
</dbReference>
<name>A0A6N2U8F6_BLAHA</name>
<evidence type="ECO:0008006" key="2">
    <source>
        <dbReference type="Google" id="ProtNLM"/>
    </source>
</evidence>
<proteinExistence type="predicted"/>
<dbReference type="EMBL" id="CACRSY010000012">
    <property type="protein sequence ID" value="VYT14190.1"/>
    <property type="molecule type" value="Genomic_DNA"/>
</dbReference>
<evidence type="ECO:0000313" key="1">
    <source>
        <dbReference type="EMBL" id="VYT14190.1"/>
    </source>
</evidence>
<sequence length="90" mass="10869">MNNTQIPIDELYDQLTLILQEEKYAKSTIQLYQEHVKRIKKFMLANNITDYSSSVADQYYKKEVESRDYNYTTKRFFRTVIRRCCGILKL</sequence>